<organism evidence="1 2">
    <name type="scientific">Lingula anatina</name>
    <name type="common">Brachiopod</name>
    <name type="synonym">Lingula unguis</name>
    <dbReference type="NCBI Taxonomy" id="7574"/>
    <lineage>
        <taxon>Eukaryota</taxon>
        <taxon>Metazoa</taxon>
        <taxon>Spiralia</taxon>
        <taxon>Lophotrochozoa</taxon>
        <taxon>Brachiopoda</taxon>
        <taxon>Linguliformea</taxon>
        <taxon>Lingulata</taxon>
        <taxon>Lingulida</taxon>
        <taxon>Linguloidea</taxon>
        <taxon>Lingulidae</taxon>
        <taxon>Lingula</taxon>
    </lineage>
</organism>
<sequence>MYRHVLHLQHDVRMFKKSCVMVQLTPFPTVTNMWKIIWPHCDITSVTLETVISLYPHVTPPTTTPCCLCFTVIRSFMMLYPVEVRHATSISITVWTSMTTETAVQVVPLCSRFLKEVSPVGRMQ</sequence>
<dbReference type="RefSeq" id="XP_013406251.1">
    <property type="nucleotide sequence ID" value="XM_013550797.1"/>
</dbReference>
<dbReference type="InParanoid" id="A0A1S3J7P2"/>
<protein>
    <submittedName>
        <fullName evidence="2">Uncharacterized protein LOC106170802</fullName>
    </submittedName>
</protein>
<dbReference type="GeneID" id="106170802"/>
<proteinExistence type="predicted"/>
<dbReference type="AlphaFoldDB" id="A0A1S3J7P2"/>
<gene>
    <name evidence="2" type="primary">LOC106170802</name>
</gene>
<keyword evidence="1" id="KW-1185">Reference proteome</keyword>
<evidence type="ECO:0000313" key="2">
    <source>
        <dbReference type="RefSeq" id="XP_013406251.1"/>
    </source>
</evidence>
<dbReference type="KEGG" id="lak:106170802"/>
<name>A0A1S3J7P2_LINAN</name>
<dbReference type="Proteomes" id="UP000085678">
    <property type="component" value="Unplaced"/>
</dbReference>
<accession>A0A1S3J7P2</accession>
<reference evidence="2" key="1">
    <citation type="submission" date="2025-08" db="UniProtKB">
        <authorList>
            <consortium name="RefSeq"/>
        </authorList>
    </citation>
    <scope>IDENTIFICATION</scope>
    <source>
        <tissue evidence="2">Gonads</tissue>
    </source>
</reference>
<evidence type="ECO:0000313" key="1">
    <source>
        <dbReference type="Proteomes" id="UP000085678"/>
    </source>
</evidence>